<organism evidence="2 3">
    <name type="scientific">Linnemannia hyalina</name>
    <dbReference type="NCBI Taxonomy" id="64524"/>
    <lineage>
        <taxon>Eukaryota</taxon>
        <taxon>Fungi</taxon>
        <taxon>Fungi incertae sedis</taxon>
        <taxon>Mucoromycota</taxon>
        <taxon>Mortierellomycotina</taxon>
        <taxon>Mortierellomycetes</taxon>
        <taxon>Mortierellales</taxon>
        <taxon>Mortierellaceae</taxon>
        <taxon>Linnemannia</taxon>
    </lineage>
</organism>
<evidence type="ECO:0000313" key="2">
    <source>
        <dbReference type="EMBL" id="KAG9068542.1"/>
    </source>
</evidence>
<protein>
    <submittedName>
        <fullName evidence="2">Uncharacterized protein</fullName>
    </submittedName>
</protein>
<comment type="caution">
    <text evidence="2">The sequence shown here is derived from an EMBL/GenBank/DDBJ whole genome shotgun (WGS) entry which is preliminary data.</text>
</comment>
<feature type="region of interest" description="Disordered" evidence="1">
    <location>
        <begin position="1"/>
        <end position="30"/>
    </location>
</feature>
<dbReference type="AlphaFoldDB" id="A0A9P7XXT2"/>
<proteinExistence type="predicted"/>
<keyword evidence="3" id="KW-1185">Reference proteome</keyword>
<dbReference type="Proteomes" id="UP000707451">
    <property type="component" value="Unassembled WGS sequence"/>
</dbReference>
<accession>A0A9P7XXT2</accession>
<dbReference type="EMBL" id="JAHRHY010000006">
    <property type="protein sequence ID" value="KAG9068542.1"/>
    <property type="molecule type" value="Genomic_DNA"/>
</dbReference>
<reference evidence="2" key="1">
    <citation type="submission" date="2021-06" db="EMBL/GenBank/DDBJ databases">
        <title>Genome Sequence of Mortierella hyaline Strain SCG-10, a Cold-Adapted, Nitrate-Reducing Fungus Isolated from Soil in Minnesota, USA.</title>
        <authorList>
            <person name="Aldossari N."/>
        </authorList>
    </citation>
    <scope>NUCLEOTIDE SEQUENCE</scope>
    <source>
        <strain evidence="2">SCG-10</strain>
    </source>
</reference>
<name>A0A9P7XXT2_9FUNG</name>
<gene>
    <name evidence="2" type="ORF">KI688_010817</name>
</gene>
<evidence type="ECO:0000313" key="3">
    <source>
        <dbReference type="Proteomes" id="UP000707451"/>
    </source>
</evidence>
<evidence type="ECO:0000256" key="1">
    <source>
        <dbReference type="SAM" id="MobiDB-lite"/>
    </source>
</evidence>
<sequence length="66" mass="6971">MAPHFTIAPADPYPSPGGPGSETSPGIYYPSTTASVQADLGISKSLKLDYDTGFQDWSSNPRHTSV</sequence>